<sequence length="67" mass="7975">MRNCRDISALVSQGLDKKLSLPERFSVWLHVLMCTRCRNFKTQTQFIRKAARRYTDELQSRLDNKSN</sequence>
<accession>A0AA43TL36</accession>
<proteinExistence type="predicted"/>
<name>A0AA43TL36_9GAMM</name>
<dbReference type="Proteomes" id="UP001160519">
    <property type="component" value="Unassembled WGS sequence"/>
</dbReference>
<reference evidence="1" key="1">
    <citation type="submission" date="2023-01" db="EMBL/GenBank/DDBJ databases">
        <title>Biogeochemical cycle of methane in antarctic sediments.</title>
        <authorList>
            <person name="Roldan D.M."/>
            <person name="Menes R.J."/>
        </authorList>
    </citation>
    <scope>NUCLEOTIDE SEQUENCE [LARGE SCALE GENOMIC DNA]</scope>
    <source>
        <strain evidence="1">K-2018 MAG008</strain>
    </source>
</reference>
<evidence type="ECO:0000313" key="2">
    <source>
        <dbReference type="Proteomes" id="UP001160519"/>
    </source>
</evidence>
<comment type="caution">
    <text evidence="1">The sequence shown here is derived from an EMBL/GenBank/DDBJ whole genome shotgun (WGS) entry which is preliminary data.</text>
</comment>
<protein>
    <submittedName>
        <fullName evidence="1">Zf-HC2 domain-containing protein</fullName>
    </submittedName>
</protein>
<keyword evidence="2" id="KW-1185">Reference proteome</keyword>
<dbReference type="AlphaFoldDB" id="A0AA43TL36"/>
<gene>
    <name evidence="1" type="ORF">PSU93_12020</name>
</gene>
<evidence type="ECO:0000313" key="1">
    <source>
        <dbReference type="EMBL" id="MDI1231866.1"/>
    </source>
</evidence>
<organism evidence="1 2">
    <name type="scientific">Candidatus Methylobacter titanis</name>
    <dbReference type="NCBI Taxonomy" id="3053457"/>
    <lineage>
        <taxon>Bacteria</taxon>
        <taxon>Pseudomonadati</taxon>
        <taxon>Pseudomonadota</taxon>
        <taxon>Gammaproteobacteria</taxon>
        <taxon>Methylococcales</taxon>
        <taxon>Methylococcaceae</taxon>
        <taxon>Methylobacter</taxon>
    </lineage>
</organism>
<dbReference type="EMBL" id="JAQSDF010000046">
    <property type="protein sequence ID" value="MDI1231866.1"/>
    <property type="molecule type" value="Genomic_DNA"/>
</dbReference>